<evidence type="ECO:0000256" key="1">
    <source>
        <dbReference type="SAM" id="MobiDB-lite"/>
    </source>
</evidence>
<dbReference type="EMBL" id="BKCJ011270559">
    <property type="protein sequence ID" value="GFD13155.1"/>
    <property type="molecule type" value="Genomic_DNA"/>
</dbReference>
<accession>A0A699TQW0</accession>
<feature type="non-terminal residue" evidence="2">
    <location>
        <position position="145"/>
    </location>
</feature>
<gene>
    <name evidence="2" type="ORF">Tci_885124</name>
</gene>
<evidence type="ECO:0000313" key="2">
    <source>
        <dbReference type="EMBL" id="GFD13155.1"/>
    </source>
</evidence>
<sequence length="145" mass="16867">HRINIDFAYLIWEDFVYQVEHKSQKRSNEMNYPRFMKVIIDYFMTRKPSISRRNRIHWHYVQDDALFSTIKVVSRHQTTQQYGAILPIELTTAEIKNSKAYQEYHACAMGEAAPKPKANEGTGSKPGVPDVPSDDSEEELSWKSS</sequence>
<comment type="caution">
    <text evidence="2">The sequence shown here is derived from an EMBL/GenBank/DDBJ whole genome shotgun (WGS) entry which is preliminary data.</text>
</comment>
<feature type="non-terminal residue" evidence="2">
    <location>
        <position position="1"/>
    </location>
</feature>
<reference evidence="2" key="1">
    <citation type="journal article" date="2019" name="Sci. Rep.">
        <title>Draft genome of Tanacetum cinerariifolium, the natural source of mosquito coil.</title>
        <authorList>
            <person name="Yamashiro T."/>
            <person name="Shiraishi A."/>
            <person name="Satake H."/>
            <person name="Nakayama K."/>
        </authorList>
    </citation>
    <scope>NUCLEOTIDE SEQUENCE</scope>
</reference>
<protein>
    <submittedName>
        <fullName evidence="2">Uncharacterized protein</fullName>
    </submittedName>
</protein>
<name>A0A699TQW0_TANCI</name>
<organism evidence="2">
    <name type="scientific">Tanacetum cinerariifolium</name>
    <name type="common">Dalmatian daisy</name>
    <name type="synonym">Chrysanthemum cinerariifolium</name>
    <dbReference type="NCBI Taxonomy" id="118510"/>
    <lineage>
        <taxon>Eukaryota</taxon>
        <taxon>Viridiplantae</taxon>
        <taxon>Streptophyta</taxon>
        <taxon>Embryophyta</taxon>
        <taxon>Tracheophyta</taxon>
        <taxon>Spermatophyta</taxon>
        <taxon>Magnoliopsida</taxon>
        <taxon>eudicotyledons</taxon>
        <taxon>Gunneridae</taxon>
        <taxon>Pentapetalae</taxon>
        <taxon>asterids</taxon>
        <taxon>campanulids</taxon>
        <taxon>Asterales</taxon>
        <taxon>Asteraceae</taxon>
        <taxon>Asteroideae</taxon>
        <taxon>Anthemideae</taxon>
        <taxon>Anthemidinae</taxon>
        <taxon>Tanacetum</taxon>
    </lineage>
</organism>
<feature type="region of interest" description="Disordered" evidence="1">
    <location>
        <begin position="112"/>
        <end position="145"/>
    </location>
</feature>
<dbReference type="AlphaFoldDB" id="A0A699TQW0"/>
<proteinExistence type="predicted"/>